<dbReference type="AlphaFoldDB" id="A0A1F6YAD1"/>
<proteinExistence type="predicted"/>
<organism evidence="3 4">
    <name type="scientific">Candidatus Nomurabacteria bacterium RIFCSPLOWO2_12_FULL_46_14</name>
    <dbReference type="NCBI Taxonomy" id="1801797"/>
    <lineage>
        <taxon>Bacteria</taxon>
        <taxon>Candidatus Nomuraibacteriota</taxon>
    </lineage>
</organism>
<dbReference type="Gene3D" id="3.90.190.20">
    <property type="entry name" value="Mur ligase, C-terminal domain"/>
    <property type="match status" value="1"/>
</dbReference>
<dbReference type="SUPFAM" id="SSF53623">
    <property type="entry name" value="MurD-like peptide ligases, catalytic domain"/>
    <property type="match status" value="1"/>
</dbReference>
<dbReference type="InterPro" id="IPR036565">
    <property type="entry name" value="Mur-like_cat_sf"/>
</dbReference>
<comment type="caution">
    <text evidence="3">The sequence shown here is derived from an EMBL/GenBank/DDBJ whole genome shotgun (WGS) entry which is preliminary data.</text>
</comment>
<reference evidence="3 4" key="1">
    <citation type="journal article" date="2016" name="Nat. Commun.">
        <title>Thousands of microbial genomes shed light on interconnected biogeochemical processes in an aquifer system.</title>
        <authorList>
            <person name="Anantharaman K."/>
            <person name="Brown C.T."/>
            <person name="Hug L.A."/>
            <person name="Sharon I."/>
            <person name="Castelle C.J."/>
            <person name="Probst A.J."/>
            <person name="Thomas B.C."/>
            <person name="Singh A."/>
            <person name="Wilkins M.J."/>
            <person name="Karaoz U."/>
            <person name="Brodie E.L."/>
            <person name="Williams K.H."/>
            <person name="Hubbard S.S."/>
            <person name="Banfield J.F."/>
        </authorList>
    </citation>
    <scope>NUCLEOTIDE SEQUENCE [LARGE SCALE GENOMIC DNA]</scope>
</reference>
<evidence type="ECO:0000259" key="2">
    <source>
        <dbReference type="Pfam" id="PF08245"/>
    </source>
</evidence>
<accession>A0A1F6YAD1</accession>
<dbReference type="GO" id="GO:0016881">
    <property type="term" value="F:acid-amino acid ligase activity"/>
    <property type="evidence" value="ECO:0007669"/>
    <property type="project" value="InterPro"/>
</dbReference>
<dbReference type="Pfam" id="PF08245">
    <property type="entry name" value="Mur_ligase_M"/>
    <property type="match status" value="1"/>
</dbReference>
<dbReference type="InterPro" id="IPR000713">
    <property type="entry name" value="Mur_ligase_N"/>
</dbReference>
<sequence>MVKKEKRKKAHLIGICGAGMSALAVLLKESGSKVTGSDNGFYEPVASYLKKNKIYFNKNYSAKNIPRNTDIIVIGKHAELVPSKNEEVKKAFALKKLGVEIKSLPEMLAQLSEGKNNLVVAGSFGKSTCTALLSWCLSKAKNDPSYFIGAVPINFGKSSHIGSGKEFVLEGDEYPSSNWDNTSKFLHFNPHSVLLVSAEHDHINIFPTEKSYKKPYKKLVAKIPKKGLLVYSTEGKNNIELVKQAKCRTVSYSLNDKKSDWYAQNIKYGMQTSFDLMHGGKKVATIKTKLLGNHNVENIIGVGALLLESKVIVVKDFTKAVASFSGIKRRIELLSAQAGKNPKSLFPVYEGFGSSYEKAKVIFDALKLHFPKKRIVAIFEPHTFSWRNRGALKWYKTIFDGVGVVILLPPPLHGKDTHNQLSFDEIYKEVKKRVPVHKATTEKEALIILKKIVKQGDIVALVSSGSLLGLSKSVPRMFSEKLALL</sequence>
<dbReference type="EMBL" id="MFVV01000021">
    <property type="protein sequence ID" value="OGJ03343.1"/>
    <property type="molecule type" value="Genomic_DNA"/>
</dbReference>
<gene>
    <name evidence="3" type="ORF">A3G06_01900</name>
</gene>
<evidence type="ECO:0000313" key="4">
    <source>
        <dbReference type="Proteomes" id="UP000176192"/>
    </source>
</evidence>
<feature type="domain" description="Mur ligase N-terminal catalytic" evidence="1">
    <location>
        <begin position="10"/>
        <end position="114"/>
    </location>
</feature>
<dbReference type="STRING" id="1801797.A3G06_01900"/>
<dbReference type="GO" id="GO:0005524">
    <property type="term" value="F:ATP binding"/>
    <property type="evidence" value="ECO:0007669"/>
    <property type="project" value="InterPro"/>
</dbReference>
<dbReference type="InterPro" id="IPR013221">
    <property type="entry name" value="Mur_ligase_cen"/>
</dbReference>
<dbReference type="InterPro" id="IPR050061">
    <property type="entry name" value="MurCDEF_pg_biosynth"/>
</dbReference>
<dbReference type="SUPFAM" id="SSF53244">
    <property type="entry name" value="MurD-like peptide ligases, peptide-binding domain"/>
    <property type="match status" value="1"/>
</dbReference>
<dbReference type="Gene3D" id="3.40.1190.10">
    <property type="entry name" value="Mur-like, catalytic domain"/>
    <property type="match status" value="1"/>
</dbReference>
<dbReference type="PANTHER" id="PTHR43445:SF5">
    <property type="entry name" value="UDP-N-ACETYLMURAMATE--L-ALANYL-GAMMA-D-GLUTAMYL-MESO-2,6-DIAMINOHEPTANDIOATE LIGASE"/>
    <property type="match status" value="1"/>
</dbReference>
<dbReference type="PANTHER" id="PTHR43445">
    <property type="entry name" value="UDP-N-ACETYLMURAMATE--L-ALANINE LIGASE-RELATED"/>
    <property type="match status" value="1"/>
</dbReference>
<evidence type="ECO:0000259" key="1">
    <source>
        <dbReference type="Pfam" id="PF01225"/>
    </source>
</evidence>
<dbReference type="Proteomes" id="UP000176192">
    <property type="component" value="Unassembled WGS sequence"/>
</dbReference>
<dbReference type="Gene3D" id="3.40.50.720">
    <property type="entry name" value="NAD(P)-binding Rossmann-like Domain"/>
    <property type="match status" value="1"/>
</dbReference>
<feature type="domain" description="Mur ligase central" evidence="2">
    <location>
        <begin position="120"/>
        <end position="304"/>
    </location>
</feature>
<evidence type="ECO:0008006" key="5">
    <source>
        <dbReference type="Google" id="ProtNLM"/>
    </source>
</evidence>
<dbReference type="SUPFAM" id="SSF51984">
    <property type="entry name" value="MurCD N-terminal domain"/>
    <property type="match status" value="1"/>
</dbReference>
<name>A0A1F6YAD1_9BACT</name>
<dbReference type="Pfam" id="PF01225">
    <property type="entry name" value="Mur_ligase"/>
    <property type="match status" value="1"/>
</dbReference>
<evidence type="ECO:0000313" key="3">
    <source>
        <dbReference type="EMBL" id="OGJ03343.1"/>
    </source>
</evidence>
<protein>
    <recommendedName>
        <fullName evidence="5">UDP-N-acetylmuramate:L-alanyl-gamma-D-glutamyl-meso-diaminopimelate ligase</fullName>
    </recommendedName>
</protein>
<dbReference type="InterPro" id="IPR036615">
    <property type="entry name" value="Mur_ligase_C_dom_sf"/>
</dbReference>